<evidence type="ECO:0000256" key="4">
    <source>
        <dbReference type="ARBA" id="ARBA00022490"/>
    </source>
</evidence>
<feature type="domain" description="Glutamine amidotransferase" evidence="6">
    <location>
        <begin position="54"/>
        <end position="196"/>
    </location>
</feature>
<dbReference type="PANTHER" id="PTHR42695">
    <property type="entry name" value="GLUTAMINE AMIDOTRANSFERASE YLR126C-RELATED"/>
    <property type="match status" value="1"/>
</dbReference>
<dbReference type="PANTHER" id="PTHR42695:SF9">
    <property type="entry name" value="GAMMA-GLUTAMYL PEPTIDASE 2-RELATED"/>
    <property type="match status" value="1"/>
</dbReference>
<dbReference type="AlphaFoldDB" id="A0A6P5GVE0"/>
<dbReference type="GeneID" id="109725139"/>
<evidence type="ECO:0000256" key="3">
    <source>
        <dbReference type="ARBA" id="ARBA00011083"/>
    </source>
</evidence>
<keyword evidence="5" id="KW-0378">Hydrolase</keyword>
<dbReference type="FunFam" id="3.40.50.880:FF:000040">
    <property type="entry name" value="Gamma-glutamyl peptidase 5"/>
    <property type="match status" value="1"/>
</dbReference>
<evidence type="ECO:0000256" key="5">
    <source>
        <dbReference type="ARBA" id="ARBA00022801"/>
    </source>
</evidence>
<dbReference type="RefSeq" id="XP_020109813.1">
    <property type="nucleotide sequence ID" value="XM_020254224.1"/>
</dbReference>
<evidence type="ECO:0000313" key="7">
    <source>
        <dbReference type="Proteomes" id="UP000515123"/>
    </source>
</evidence>
<dbReference type="CDD" id="cd01741">
    <property type="entry name" value="GATase1_1"/>
    <property type="match status" value="1"/>
</dbReference>
<organism evidence="7 8">
    <name type="scientific">Ananas comosus</name>
    <name type="common">Pineapple</name>
    <name type="synonym">Ananas ananas</name>
    <dbReference type="NCBI Taxonomy" id="4615"/>
    <lineage>
        <taxon>Eukaryota</taxon>
        <taxon>Viridiplantae</taxon>
        <taxon>Streptophyta</taxon>
        <taxon>Embryophyta</taxon>
        <taxon>Tracheophyta</taxon>
        <taxon>Spermatophyta</taxon>
        <taxon>Magnoliopsida</taxon>
        <taxon>Liliopsida</taxon>
        <taxon>Poales</taxon>
        <taxon>Bromeliaceae</taxon>
        <taxon>Bromelioideae</taxon>
        <taxon>Ananas</taxon>
    </lineage>
</organism>
<dbReference type="InterPro" id="IPR017926">
    <property type="entry name" value="GATASE"/>
</dbReference>
<name>A0A6P5GVE0_ANACO</name>
<gene>
    <name evidence="8" type="primary">LOC109725139</name>
</gene>
<dbReference type="InterPro" id="IPR044992">
    <property type="entry name" value="ChyE-like"/>
</dbReference>
<dbReference type="OrthoDB" id="92161at2759"/>
<evidence type="ECO:0000256" key="1">
    <source>
        <dbReference type="ARBA" id="ARBA00004514"/>
    </source>
</evidence>
<comment type="subcellular location">
    <subcellularLocation>
        <location evidence="1">Cytoplasm</location>
        <location evidence="1">Cytosol</location>
    </subcellularLocation>
</comment>
<proteinExistence type="inferred from homology"/>
<evidence type="ECO:0000259" key="6">
    <source>
        <dbReference type="Pfam" id="PF00117"/>
    </source>
</evidence>
<reference evidence="7" key="1">
    <citation type="journal article" date="2015" name="Nat. Genet.">
        <title>The pineapple genome and the evolution of CAM photosynthesis.</title>
        <authorList>
            <person name="Ming R."/>
            <person name="VanBuren R."/>
            <person name="Wai C.M."/>
            <person name="Tang H."/>
            <person name="Schatz M.C."/>
            <person name="Bowers J.E."/>
            <person name="Lyons E."/>
            <person name="Wang M.L."/>
            <person name="Chen J."/>
            <person name="Biggers E."/>
            <person name="Zhang J."/>
            <person name="Huang L."/>
            <person name="Zhang L."/>
            <person name="Miao W."/>
            <person name="Zhang J."/>
            <person name="Ye Z."/>
            <person name="Miao C."/>
            <person name="Lin Z."/>
            <person name="Wang H."/>
            <person name="Zhou H."/>
            <person name="Yim W.C."/>
            <person name="Priest H.D."/>
            <person name="Zheng C."/>
            <person name="Woodhouse M."/>
            <person name="Edger P.P."/>
            <person name="Guyot R."/>
            <person name="Guo H.B."/>
            <person name="Guo H."/>
            <person name="Zheng G."/>
            <person name="Singh R."/>
            <person name="Sharma A."/>
            <person name="Min X."/>
            <person name="Zheng Y."/>
            <person name="Lee H."/>
            <person name="Gurtowski J."/>
            <person name="Sedlazeck F.J."/>
            <person name="Harkess A."/>
            <person name="McKain M.R."/>
            <person name="Liao Z."/>
            <person name="Fang J."/>
            <person name="Liu J."/>
            <person name="Zhang X."/>
            <person name="Zhang Q."/>
            <person name="Hu W."/>
            <person name="Qin Y."/>
            <person name="Wang K."/>
            <person name="Chen L.Y."/>
            <person name="Shirley N."/>
            <person name="Lin Y.R."/>
            <person name="Liu L.Y."/>
            <person name="Hernandez A.G."/>
            <person name="Wright C.L."/>
            <person name="Bulone V."/>
            <person name="Tuskan G.A."/>
            <person name="Heath K."/>
            <person name="Zee F."/>
            <person name="Moore P.H."/>
            <person name="Sunkar R."/>
            <person name="Leebens-Mack J.H."/>
            <person name="Mockler T."/>
            <person name="Bennetzen J.L."/>
            <person name="Freeling M."/>
            <person name="Sankoff D."/>
            <person name="Paterson A.H."/>
            <person name="Zhu X."/>
            <person name="Yang X."/>
            <person name="Smith J.A."/>
            <person name="Cushman J.C."/>
            <person name="Paull R.E."/>
            <person name="Yu Q."/>
        </authorList>
    </citation>
    <scope>NUCLEOTIDE SEQUENCE [LARGE SCALE GENOMIC DNA]</scope>
    <source>
        <strain evidence="7">cv. F153</strain>
    </source>
</reference>
<dbReference type="Pfam" id="PF00117">
    <property type="entry name" value="GATase"/>
    <property type="match status" value="1"/>
</dbReference>
<dbReference type="Gramene" id="Aco008226.1.mrna1">
    <property type="protein sequence ID" value="Aco008226.1.mrna1"/>
    <property type="gene ID" value="Aco008226.1.path1"/>
</dbReference>
<dbReference type="SUPFAM" id="SSF52317">
    <property type="entry name" value="Class I glutamine amidotransferase-like"/>
    <property type="match status" value="1"/>
</dbReference>
<dbReference type="GO" id="GO:0005829">
    <property type="term" value="C:cytosol"/>
    <property type="evidence" value="ECO:0007669"/>
    <property type="project" value="UniProtKB-SubCell"/>
</dbReference>
<dbReference type="GO" id="GO:0008233">
    <property type="term" value="F:peptidase activity"/>
    <property type="evidence" value="ECO:0007669"/>
    <property type="project" value="UniProtKB-ARBA"/>
</dbReference>
<dbReference type="Proteomes" id="UP000515123">
    <property type="component" value="Linkage group 19"/>
</dbReference>
<evidence type="ECO:0000313" key="8">
    <source>
        <dbReference type="RefSeq" id="XP_020109813.1"/>
    </source>
</evidence>
<keyword evidence="4" id="KW-0963">Cytoplasm</keyword>
<protein>
    <submittedName>
        <fullName evidence="8">Gamma-glutamyl peptidase 3-like</fullName>
    </submittedName>
</protein>
<dbReference type="Gene3D" id="3.40.50.880">
    <property type="match status" value="1"/>
</dbReference>
<evidence type="ECO:0000256" key="2">
    <source>
        <dbReference type="ARBA" id="ARBA00005179"/>
    </source>
</evidence>
<sequence length="247" mass="27866">MREKRFAVLLAARDSDYVKKVHGGYFDVFVAAFGDGGERWDYFRVVDGEFPAFNKLDAYDGFVLSGSPHDAYGNERWISKLCLLLQTLFALKKRVLGVCFGHQLLCRALGGRVGRAIGGWEIGVKRVNFVENLGKFKSFGHLDVVPHSASLIEIHQDEVWEVPLEGEIMAYSENTNVEMFAIGEHILGIQGHPEYTKDILLNLIDRLINTNTIDRGFGDEAKKRVDAAEPDRKFWLKICKGFLKGAR</sequence>
<accession>A0A6P5GVE0</accession>
<keyword evidence="7" id="KW-1185">Reference proteome</keyword>
<dbReference type="PROSITE" id="PS51273">
    <property type="entry name" value="GATASE_TYPE_1"/>
    <property type="match status" value="1"/>
</dbReference>
<dbReference type="InterPro" id="IPR029062">
    <property type="entry name" value="Class_I_gatase-like"/>
</dbReference>
<reference evidence="8" key="2">
    <citation type="submission" date="2025-08" db="UniProtKB">
        <authorList>
            <consortium name="RefSeq"/>
        </authorList>
    </citation>
    <scope>IDENTIFICATION</scope>
    <source>
        <tissue evidence="8">Leaf</tissue>
    </source>
</reference>
<comment type="similarity">
    <text evidence="3">Belongs to the peptidase C26 family.</text>
</comment>
<dbReference type="GO" id="GO:0019760">
    <property type="term" value="P:glucosinolate metabolic process"/>
    <property type="evidence" value="ECO:0007669"/>
    <property type="project" value="UniProtKB-ARBA"/>
</dbReference>
<comment type="pathway">
    <text evidence="2">Secondary metabolite biosynthesis.</text>
</comment>